<sequence length="157" mass="19253">MKTEINHMQIHINNQEIHSSDILYDEHFYKEYIEGKEIRPFEINIDLNDFNEKIKPKYQELLRELIEDDEKVGENYALELFETLTEYPSYEDILNTTKISMKEKMDFLDTFFISQIFKEYLWYEHTVKEIHWTIKEIIYFNRNDDKIIIKGNAQRIN</sequence>
<accession>A0ABP9LQQ7</accession>
<evidence type="ECO:0008006" key="3">
    <source>
        <dbReference type="Google" id="ProtNLM"/>
    </source>
</evidence>
<dbReference type="RefSeq" id="WP_345199800.1">
    <property type="nucleotide sequence ID" value="NZ_BAABHX010000001.1"/>
</dbReference>
<evidence type="ECO:0000313" key="2">
    <source>
        <dbReference type="Proteomes" id="UP001500353"/>
    </source>
</evidence>
<protein>
    <recommendedName>
        <fullName evidence="3">DUF2262 domain-containing protein</fullName>
    </recommendedName>
</protein>
<comment type="caution">
    <text evidence="1">The sequence shown here is derived from an EMBL/GenBank/DDBJ whole genome shotgun (WGS) entry which is preliminary data.</text>
</comment>
<gene>
    <name evidence="1" type="ORF">GCM10023210_02490</name>
</gene>
<evidence type="ECO:0000313" key="1">
    <source>
        <dbReference type="EMBL" id="GAA5083628.1"/>
    </source>
</evidence>
<dbReference type="Proteomes" id="UP001500353">
    <property type="component" value="Unassembled WGS sequence"/>
</dbReference>
<keyword evidence="2" id="KW-1185">Reference proteome</keyword>
<name>A0ABP9LQQ7_9FLAO</name>
<proteinExistence type="predicted"/>
<organism evidence="1 2">
    <name type="scientific">Chryseobacterium ginsengisoli</name>
    <dbReference type="NCBI Taxonomy" id="363853"/>
    <lineage>
        <taxon>Bacteria</taxon>
        <taxon>Pseudomonadati</taxon>
        <taxon>Bacteroidota</taxon>
        <taxon>Flavobacteriia</taxon>
        <taxon>Flavobacteriales</taxon>
        <taxon>Weeksellaceae</taxon>
        <taxon>Chryseobacterium group</taxon>
        <taxon>Chryseobacterium</taxon>
    </lineage>
</organism>
<reference evidence="2" key="1">
    <citation type="journal article" date="2019" name="Int. J. Syst. Evol. Microbiol.">
        <title>The Global Catalogue of Microorganisms (GCM) 10K type strain sequencing project: providing services to taxonomists for standard genome sequencing and annotation.</title>
        <authorList>
            <consortium name="The Broad Institute Genomics Platform"/>
            <consortium name="The Broad Institute Genome Sequencing Center for Infectious Disease"/>
            <person name="Wu L."/>
            <person name="Ma J."/>
        </authorList>
    </citation>
    <scope>NUCLEOTIDE SEQUENCE [LARGE SCALE GENOMIC DNA]</scope>
    <source>
        <strain evidence="2">JCM 18019</strain>
    </source>
</reference>
<dbReference type="EMBL" id="BAABHX010000001">
    <property type="protein sequence ID" value="GAA5083628.1"/>
    <property type="molecule type" value="Genomic_DNA"/>
</dbReference>